<dbReference type="Gene3D" id="1.25.40.10">
    <property type="entry name" value="Tetratricopeptide repeat domain"/>
    <property type="match status" value="1"/>
</dbReference>
<evidence type="ECO:0000256" key="1">
    <source>
        <dbReference type="SAM" id="MobiDB-lite"/>
    </source>
</evidence>
<evidence type="ECO:0000313" key="3">
    <source>
        <dbReference type="Proteomes" id="UP001383192"/>
    </source>
</evidence>
<dbReference type="Pfam" id="PF08238">
    <property type="entry name" value="Sel1"/>
    <property type="match status" value="3"/>
</dbReference>
<dbReference type="PANTHER" id="PTHR43628">
    <property type="entry name" value="ACTIVATOR OF C KINASE PROTEIN 1-RELATED"/>
    <property type="match status" value="1"/>
</dbReference>
<dbReference type="InterPro" id="IPR052945">
    <property type="entry name" value="Mitotic_Regulator"/>
</dbReference>
<feature type="compositionally biased region" description="Low complexity" evidence="1">
    <location>
        <begin position="336"/>
        <end position="345"/>
    </location>
</feature>
<feature type="region of interest" description="Disordered" evidence="1">
    <location>
        <begin position="163"/>
        <end position="322"/>
    </location>
</feature>
<evidence type="ECO:0008006" key="4">
    <source>
        <dbReference type="Google" id="ProtNLM"/>
    </source>
</evidence>
<reference evidence="2 3" key="1">
    <citation type="submission" date="2024-01" db="EMBL/GenBank/DDBJ databases">
        <title>A draft genome for a cacao thread blight-causing isolate of Paramarasmius palmivorus.</title>
        <authorList>
            <person name="Baruah I.K."/>
            <person name="Bukari Y."/>
            <person name="Amoako-Attah I."/>
            <person name="Meinhardt L.W."/>
            <person name="Bailey B.A."/>
            <person name="Cohen S.P."/>
        </authorList>
    </citation>
    <scope>NUCLEOTIDE SEQUENCE [LARGE SCALE GENOMIC DNA]</scope>
    <source>
        <strain evidence="2 3">GH-12</strain>
    </source>
</reference>
<feature type="compositionally biased region" description="Low complexity" evidence="1">
    <location>
        <begin position="180"/>
        <end position="201"/>
    </location>
</feature>
<feature type="compositionally biased region" description="Polar residues" evidence="1">
    <location>
        <begin position="165"/>
        <end position="179"/>
    </location>
</feature>
<dbReference type="SMART" id="SM00671">
    <property type="entry name" value="SEL1"/>
    <property type="match status" value="3"/>
</dbReference>
<sequence length="563" mass="60779">MASYTPTSPLTPSSPLDTLVRRTSTKRINTIQTTPPGNRYQQQLAAPPPSPLLHNRFSVSTRGEGDTSYRDSNISYAYRGVVGDDESVYSTDTGAALRDSWQTTSTQTAMAPTVIVTSPTQTEAQTPLPTTPNFSRPIAMKPSAVPVLMPAEEEKRLVLERNAARRQQQSLSTSNSLATPLSLRPGSPSSPLSNSVSVSPGDYFTPRSQPQVSNSSSSTGFAGVGAGSGRHSPTPSQGIYQPYPSPTSPNQPMHHQQQHQQYRAHSPSPSPSPSPTPRTPEPNYPPPPAPYSSSPQSSSLKREPSRVALPRRPPSLRADSPVSVYSNTYSFYQLDSASPSPSSPSFGSRLGTPSRAHTPTHSPTPPQTPGSELPPDQDPLYNLQLGISLHEQNKLTLSAHHFHLAATLNGGCGVGMLMWGLTLRHGWGVAKDEKKGFGWLRKAAEGAVRDLEAARAATATNATVTTEKESPDVVKELVLAVYEVGQCYFHGWGVAKDPKTAVSYYRVAARLGDPDAQNDLGFCLANGKGCKKDRKEAARWYREAVKQGQSDVGLAWIYKEKFQ</sequence>
<dbReference type="GO" id="GO:0010972">
    <property type="term" value="P:negative regulation of G2/M transition of mitotic cell cycle"/>
    <property type="evidence" value="ECO:0007669"/>
    <property type="project" value="TreeGrafter"/>
</dbReference>
<keyword evidence="3" id="KW-1185">Reference proteome</keyword>
<feature type="compositionally biased region" description="Polar residues" evidence="1">
    <location>
        <begin position="26"/>
        <end position="40"/>
    </location>
</feature>
<evidence type="ECO:0000313" key="2">
    <source>
        <dbReference type="EMBL" id="KAK7041725.1"/>
    </source>
</evidence>
<name>A0AAW0CU37_9AGAR</name>
<feature type="compositionally biased region" description="Pro residues" evidence="1">
    <location>
        <begin position="268"/>
        <end position="290"/>
    </location>
</feature>
<dbReference type="InterPro" id="IPR011990">
    <property type="entry name" value="TPR-like_helical_dom_sf"/>
</dbReference>
<feature type="compositionally biased region" description="Low complexity" evidence="1">
    <location>
        <begin position="1"/>
        <end position="18"/>
    </location>
</feature>
<feature type="region of interest" description="Disordered" evidence="1">
    <location>
        <begin position="1"/>
        <end position="71"/>
    </location>
</feature>
<dbReference type="PRINTS" id="PR01217">
    <property type="entry name" value="PRICHEXTENSN"/>
</dbReference>
<gene>
    <name evidence="2" type="ORF">VNI00_009014</name>
</gene>
<organism evidence="2 3">
    <name type="scientific">Paramarasmius palmivorus</name>
    <dbReference type="NCBI Taxonomy" id="297713"/>
    <lineage>
        <taxon>Eukaryota</taxon>
        <taxon>Fungi</taxon>
        <taxon>Dikarya</taxon>
        <taxon>Basidiomycota</taxon>
        <taxon>Agaricomycotina</taxon>
        <taxon>Agaricomycetes</taxon>
        <taxon>Agaricomycetidae</taxon>
        <taxon>Agaricales</taxon>
        <taxon>Marasmiineae</taxon>
        <taxon>Marasmiaceae</taxon>
        <taxon>Paramarasmius</taxon>
    </lineage>
</organism>
<dbReference type="EMBL" id="JAYKXP010000032">
    <property type="protein sequence ID" value="KAK7041725.1"/>
    <property type="molecule type" value="Genomic_DNA"/>
</dbReference>
<accession>A0AAW0CU37</accession>
<dbReference type="InterPro" id="IPR006597">
    <property type="entry name" value="Sel1-like"/>
</dbReference>
<feature type="compositionally biased region" description="Low complexity" evidence="1">
    <location>
        <begin position="352"/>
        <end position="361"/>
    </location>
</feature>
<dbReference type="Proteomes" id="UP001383192">
    <property type="component" value="Unassembled WGS sequence"/>
</dbReference>
<proteinExistence type="predicted"/>
<dbReference type="AlphaFoldDB" id="A0AAW0CU37"/>
<feature type="region of interest" description="Disordered" evidence="1">
    <location>
        <begin position="335"/>
        <end position="381"/>
    </location>
</feature>
<comment type="caution">
    <text evidence="2">The sequence shown here is derived from an EMBL/GenBank/DDBJ whole genome shotgun (WGS) entry which is preliminary data.</text>
</comment>
<dbReference type="GO" id="GO:0032153">
    <property type="term" value="C:cell division site"/>
    <property type="evidence" value="ECO:0007669"/>
    <property type="project" value="TreeGrafter"/>
</dbReference>
<protein>
    <recommendedName>
        <fullName evidence="4">HCP-like protein</fullName>
    </recommendedName>
</protein>
<dbReference type="SUPFAM" id="SSF81901">
    <property type="entry name" value="HCP-like"/>
    <property type="match status" value="1"/>
</dbReference>
<dbReference type="PANTHER" id="PTHR43628:SF1">
    <property type="entry name" value="CHITIN SYNTHASE REGULATORY FACTOR 2-RELATED"/>
    <property type="match status" value="1"/>
</dbReference>